<evidence type="ECO:0000313" key="3">
    <source>
        <dbReference type="Proteomes" id="UP001149400"/>
    </source>
</evidence>
<organism evidence="2 3">
    <name type="scientific">Enterovibrio gelatinilyticus</name>
    <dbReference type="NCBI Taxonomy" id="2899819"/>
    <lineage>
        <taxon>Bacteria</taxon>
        <taxon>Pseudomonadati</taxon>
        <taxon>Pseudomonadota</taxon>
        <taxon>Gammaproteobacteria</taxon>
        <taxon>Vibrionales</taxon>
        <taxon>Vibrionaceae</taxon>
        <taxon>Enterovibrio</taxon>
    </lineage>
</organism>
<evidence type="ECO:0000256" key="1">
    <source>
        <dbReference type="SAM" id="SignalP"/>
    </source>
</evidence>
<proteinExistence type="predicted"/>
<accession>A0ABT5R5G3</accession>
<evidence type="ECO:0000313" key="2">
    <source>
        <dbReference type="EMBL" id="MDD1795516.1"/>
    </source>
</evidence>
<comment type="caution">
    <text evidence="2">The sequence shown here is derived from an EMBL/GenBank/DDBJ whole genome shotgun (WGS) entry which is preliminary data.</text>
</comment>
<name>A0ABT5R5G3_9GAMM</name>
<dbReference type="RefSeq" id="WP_274166310.1">
    <property type="nucleotide sequence ID" value="NZ_JAJUBC010000030.1"/>
</dbReference>
<reference evidence="2" key="1">
    <citation type="submission" date="2021-12" db="EMBL/GenBank/DDBJ databases">
        <title>Enterovibrio ZSDZ35 sp. nov. and Enterovibrio ZSDZ42 sp. nov., isolated from coastal seawater in Qingdao.</title>
        <authorList>
            <person name="Zhang P."/>
        </authorList>
    </citation>
    <scope>NUCLEOTIDE SEQUENCE</scope>
    <source>
        <strain evidence="2">ZSDZ42</strain>
    </source>
</reference>
<dbReference type="EMBL" id="JAJUBC010000030">
    <property type="protein sequence ID" value="MDD1795516.1"/>
    <property type="molecule type" value="Genomic_DNA"/>
</dbReference>
<feature type="signal peptide" evidence="1">
    <location>
        <begin position="1"/>
        <end position="25"/>
    </location>
</feature>
<keyword evidence="1" id="KW-0732">Signal</keyword>
<keyword evidence="3" id="KW-1185">Reference proteome</keyword>
<gene>
    <name evidence="2" type="ORF">LRP50_20525</name>
</gene>
<sequence>MKKLLVVAAALVLSACSTMQPPRYAVSVDNIQKLKQLETVEGEFVSLSQTVPFSSNCRLMGPIEPADGLSIPDFITKAFNDELKMADRFSAEGIDITGEITKIEFSSVSGLTNGYWDIGLKLKSSNGESLDVSNKYTFKSGFDAITACNATADALSPAVQDLIKATINQPEFVSLMAK</sequence>
<protein>
    <recommendedName>
        <fullName evidence="4">Lipoprotein</fullName>
    </recommendedName>
</protein>
<evidence type="ECO:0008006" key="4">
    <source>
        <dbReference type="Google" id="ProtNLM"/>
    </source>
</evidence>
<dbReference type="PROSITE" id="PS51257">
    <property type="entry name" value="PROKAR_LIPOPROTEIN"/>
    <property type="match status" value="1"/>
</dbReference>
<dbReference type="Proteomes" id="UP001149400">
    <property type="component" value="Unassembled WGS sequence"/>
</dbReference>
<feature type="chain" id="PRO_5045093375" description="Lipoprotein" evidence="1">
    <location>
        <begin position="26"/>
        <end position="178"/>
    </location>
</feature>